<dbReference type="SUPFAM" id="SSF63446">
    <property type="entry name" value="Type I dockerin domain"/>
    <property type="match status" value="1"/>
</dbReference>
<gene>
    <name evidence="3" type="ORF">AVDCRST_MAG89-5404</name>
</gene>
<dbReference type="InterPro" id="IPR036439">
    <property type="entry name" value="Dockerin_dom_sf"/>
</dbReference>
<dbReference type="Pfam" id="PF02368">
    <property type="entry name" value="Big_2"/>
    <property type="match status" value="1"/>
</dbReference>
<dbReference type="InterPro" id="IPR008964">
    <property type="entry name" value="Invasin/intimin_cell_adhesion"/>
</dbReference>
<dbReference type="PROSITE" id="PS51766">
    <property type="entry name" value="DOCKERIN"/>
    <property type="match status" value="1"/>
</dbReference>
<dbReference type="Gene3D" id="2.60.40.1080">
    <property type="match status" value="1"/>
</dbReference>
<dbReference type="EMBL" id="CADCTV010001132">
    <property type="protein sequence ID" value="CAA9381162.1"/>
    <property type="molecule type" value="Genomic_DNA"/>
</dbReference>
<dbReference type="InterPro" id="IPR003343">
    <property type="entry name" value="Big_2"/>
</dbReference>
<dbReference type="Pfam" id="PF00404">
    <property type="entry name" value="Dockerin_1"/>
    <property type="match status" value="1"/>
</dbReference>
<dbReference type="AlphaFoldDB" id="A0A6J4NBD6"/>
<organism evidence="3">
    <name type="scientific">uncultured Gemmatimonadota bacterium</name>
    <dbReference type="NCBI Taxonomy" id="203437"/>
    <lineage>
        <taxon>Bacteria</taxon>
        <taxon>Pseudomonadati</taxon>
        <taxon>Gemmatimonadota</taxon>
        <taxon>environmental samples</taxon>
    </lineage>
</organism>
<evidence type="ECO:0000259" key="2">
    <source>
        <dbReference type="PROSITE" id="PS51766"/>
    </source>
</evidence>
<name>A0A6J4NBD6_9BACT</name>
<dbReference type="GO" id="GO:0000272">
    <property type="term" value="P:polysaccharide catabolic process"/>
    <property type="evidence" value="ECO:0007669"/>
    <property type="project" value="InterPro"/>
</dbReference>
<protein>
    <submittedName>
        <fullName evidence="3">Phage portal or tail protein (ACLAME 11)</fullName>
    </submittedName>
</protein>
<feature type="chain" id="PRO_5026891366" evidence="1">
    <location>
        <begin position="25"/>
        <end position="394"/>
    </location>
</feature>
<dbReference type="CDD" id="cd14256">
    <property type="entry name" value="Dockerin_I"/>
    <property type="match status" value="1"/>
</dbReference>
<evidence type="ECO:0000313" key="3">
    <source>
        <dbReference type="EMBL" id="CAA9381162.1"/>
    </source>
</evidence>
<feature type="non-terminal residue" evidence="3">
    <location>
        <position position="394"/>
    </location>
</feature>
<dbReference type="GO" id="GO:0004553">
    <property type="term" value="F:hydrolase activity, hydrolyzing O-glycosyl compounds"/>
    <property type="evidence" value="ECO:0007669"/>
    <property type="project" value="InterPro"/>
</dbReference>
<dbReference type="SMART" id="SM00635">
    <property type="entry name" value="BID_2"/>
    <property type="match status" value="1"/>
</dbReference>
<proteinExistence type="predicted"/>
<dbReference type="Gene3D" id="1.10.1330.10">
    <property type="entry name" value="Dockerin domain"/>
    <property type="match status" value="1"/>
</dbReference>
<feature type="signal peptide" evidence="1">
    <location>
        <begin position="1"/>
        <end position="24"/>
    </location>
</feature>
<feature type="domain" description="Dockerin" evidence="2">
    <location>
        <begin position="30"/>
        <end position="100"/>
    </location>
</feature>
<dbReference type="SUPFAM" id="SSF49373">
    <property type="entry name" value="Invasin/intimin cell-adhesion fragments"/>
    <property type="match status" value="1"/>
</dbReference>
<keyword evidence="1" id="KW-0732">Signal</keyword>
<dbReference type="InterPro" id="IPR016134">
    <property type="entry name" value="Dockerin_dom"/>
</dbReference>
<evidence type="ECO:0000256" key="1">
    <source>
        <dbReference type="SAM" id="SignalP"/>
    </source>
</evidence>
<accession>A0A6J4NBD6</accession>
<reference evidence="3" key="1">
    <citation type="submission" date="2020-02" db="EMBL/GenBank/DDBJ databases">
        <authorList>
            <person name="Meier V. D."/>
        </authorList>
    </citation>
    <scope>NUCLEOTIDE SEQUENCE</scope>
    <source>
        <strain evidence="3">AVDCRST_MAG89</strain>
    </source>
</reference>
<dbReference type="InterPro" id="IPR002105">
    <property type="entry name" value="Dockerin_1_rpt"/>
</dbReference>
<sequence>MPKLALHRLLGLALLTLVPVSAHAQQAAQAAPLRGDVNGDGRVTAADAQAVRDHVAGRPAAPGIQLLPNGDANGDGRITGVDAAMIQAFAAGRDVSRFGVGQPIKGSTGTGEGKKGENMLALYTCTVDVESGAQRCETPRPEMGASADILMGKPFITYTTTGGAHSRGNPADEDTTSFNVAVTNNIGQPIGTVDGTTLAATGIRVFFHDGPRVTVVRSGVLADATIRLDGIDGNADFAGPEGEFARTNKPFYRYSNLLATGATSPAKGWKFIYSSNTRSFTYSVMLSAPVQYEFGLVTLSPTSLVLGEGEASAALTSTVRDVTFATVGDGITWSSSDPAVATVDASGAVTGVAQGTATITATSVVKAQRKGSIPVTVDKAPTLDSTTPADNATQ</sequence>